<comment type="caution">
    <text evidence="1">The sequence shown here is derived from an EMBL/GenBank/DDBJ whole genome shotgun (WGS) entry which is preliminary data.</text>
</comment>
<reference evidence="2" key="1">
    <citation type="journal article" date="2016" name="Nat. Biotechnol.">
        <title>Sequencing wild and cultivated cassava and related species reveals extensive interspecific hybridization and genetic diversity.</title>
        <authorList>
            <person name="Bredeson J.V."/>
            <person name="Lyons J.B."/>
            <person name="Prochnik S.E."/>
            <person name="Wu G.A."/>
            <person name="Ha C.M."/>
            <person name="Edsinger-Gonzales E."/>
            <person name="Grimwood J."/>
            <person name="Schmutz J."/>
            <person name="Rabbi I.Y."/>
            <person name="Egesi C."/>
            <person name="Nauluvula P."/>
            <person name="Lebot V."/>
            <person name="Ndunguru J."/>
            <person name="Mkamilo G."/>
            <person name="Bart R.S."/>
            <person name="Setter T.L."/>
            <person name="Gleadow R.M."/>
            <person name="Kulakow P."/>
            <person name="Ferguson M.E."/>
            <person name="Rounsley S."/>
            <person name="Rokhsar D.S."/>
        </authorList>
    </citation>
    <scope>NUCLEOTIDE SEQUENCE [LARGE SCALE GENOMIC DNA]</scope>
    <source>
        <strain evidence="2">cv. AM560-2</strain>
    </source>
</reference>
<dbReference type="EMBL" id="CM004397">
    <property type="protein sequence ID" value="KAG8644699.1"/>
    <property type="molecule type" value="Genomic_DNA"/>
</dbReference>
<accession>A0ACB7GY87</accession>
<evidence type="ECO:0000313" key="2">
    <source>
        <dbReference type="Proteomes" id="UP000091857"/>
    </source>
</evidence>
<gene>
    <name evidence="1" type="ORF">MANES_11G156150v8</name>
</gene>
<sequence length="122" mass="14320">MVRLLGYCIFRLSEVWFQIFGYKKRNVSSSQSYLFWLNTSIAAVFSALGLLQQFQQTDREVLMPKLISYLLMFDQARDYSLQLNIILCSYSELTICCVNKIYIFSKTFGSILYSIFMIKGFH</sequence>
<dbReference type="Proteomes" id="UP000091857">
    <property type="component" value="Chromosome 11"/>
</dbReference>
<name>A0ACB7GY87_MANES</name>
<keyword evidence="2" id="KW-1185">Reference proteome</keyword>
<evidence type="ECO:0000313" key="1">
    <source>
        <dbReference type="EMBL" id="KAG8644699.1"/>
    </source>
</evidence>
<organism evidence="1 2">
    <name type="scientific">Manihot esculenta</name>
    <name type="common">Cassava</name>
    <name type="synonym">Jatropha manihot</name>
    <dbReference type="NCBI Taxonomy" id="3983"/>
    <lineage>
        <taxon>Eukaryota</taxon>
        <taxon>Viridiplantae</taxon>
        <taxon>Streptophyta</taxon>
        <taxon>Embryophyta</taxon>
        <taxon>Tracheophyta</taxon>
        <taxon>Spermatophyta</taxon>
        <taxon>Magnoliopsida</taxon>
        <taxon>eudicotyledons</taxon>
        <taxon>Gunneridae</taxon>
        <taxon>Pentapetalae</taxon>
        <taxon>rosids</taxon>
        <taxon>fabids</taxon>
        <taxon>Malpighiales</taxon>
        <taxon>Euphorbiaceae</taxon>
        <taxon>Crotonoideae</taxon>
        <taxon>Manihoteae</taxon>
        <taxon>Manihot</taxon>
    </lineage>
</organism>
<protein>
    <submittedName>
        <fullName evidence="1">Uncharacterized protein</fullName>
    </submittedName>
</protein>
<proteinExistence type="predicted"/>